<sequence>MYTSCRDDEDFDAILTWREPRRVTKSLTVQYGRMIYLLADTPGNQKLVHRYIDVCEYPDGQIAVRATESKPDIYLAIATTFKNGIDMHIRVFYSIDGNRT</sequence>
<reference evidence="1 2" key="1">
    <citation type="submission" date="2016-10" db="EMBL/GenBank/DDBJ databases">
        <authorList>
            <person name="de Groot N.N."/>
        </authorList>
    </citation>
    <scope>NUCLEOTIDE SEQUENCE [LARGE SCALE GENOMIC DNA]</scope>
    <source>
        <strain evidence="1 2">LMG 27731</strain>
    </source>
</reference>
<name>A0A1I7EAI1_9BURK</name>
<dbReference type="AlphaFoldDB" id="A0A1I7EAI1"/>
<evidence type="ECO:0000313" key="2">
    <source>
        <dbReference type="Proteomes" id="UP000198844"/>
    </source>
</evidence>
<dbReference type="RefSeq" id="WP_425270746.1">
    <property type="nucleotide sequence ID" value="NZ_FPBH01000015.1"/>
</dbReference>
<proteinExistence type="predicted"/>
<evidence type="ECO:0000313" key="1">
    <source>
        <dbReference type="EMBL" id="SFU20937.1"/>
    </source>
</evidence>
<dbReference type="EMBL" id="FPBH01000015">
    <property type="protein sequence ID" value="SFU20937.1"/>
    <property type="molecule type" value="Genomic_DNA"/>
</dbReference>
<protein>
    <submittedName>
        <fullName evidence="1">Uncharacterized protein</fullName>
    </submittedName>
</protein>
<dbReference type="Proteomes" id="UP000198844">
    <property type="component" value="Unassembled WGS sequence"/>
</dbReference>
<organism evidence="1 2">
    <name type="scientific">Paraburkholderia aspalathi</name>
    <dbReference type="NCBI Taxonomy" id="1324617"/>
    <lineage>
        <taxon>Bacteria</taxon>
        <taxon>Pseudomonadati</taxon>
        <taxon>Pseudomonadota</taxon>
        <taxon>Betaproteobacteria</taxon>
        <taxon>Burkholderiales</taxon>
        <taxon>Burkholderiaceae</taxon>
        <taxon>Paraburkholderia</taxon>
    </lineage>
</organism>
<accession>A0A1I7EAI1</accession>
<gene>
    <name evidence="1" type="ORF">SAMN05192563_1015148</name>
</gene>